<accession>A0A1M7D1K5</accession>
<evidence type="ECO:0000313" key="2">
    <source>
        <dbReference type="Proteomes" id="UP000183947"/>
    </source>
</evidence>
<keyword evidence="2" id="KW-1185">Reference proteome</keyword>
<reference evidence="2" key="1">
    <citation type="submission" date="2016-11" db="EMBL/GenBank/DDBJ databases">
        <authorList>
            <person name="Varghese N."/>
            <person name="Submissions S."/>
        </authorList>
    </citation>
    <scope>NUCLEOTIDE SEQUENCE [LARGE SCALE GENOMIC DNA]</scope>
    <source>
        <strain evidence="2">DSM 18569</strain>
    </source>
</reference>
<dbReference type="EMBL" id="FRAS01000020">
    <property type="protein sequence ID" value="SHL73308.1"/>
    <property type="molecule type" value="Genomic_DNA"/>
</dbReference>
<evidence type="ECO:0000313" key="1">
    <source>
        <dbReference type="EMBL" id="SHL73308.1"/>
    </source>
</evidence>
<dbReference type="STRING" id="1121959.SAMN02746009_03270"/>
<gene>
    <name evidence="1" type="ORF">SAMN02746009_03270</name>
</gene>
<name>A0A1M7D1K5_9BACT</name>
<organism evidence="1 2">
    <name type="scientific">Hymenobacter psychrotolerans DSM 18569</name>
    <dbReference type="NCBI Taxonomy" id="1121959"/>
    <lineage>
        <taxon>Bacteria</taxon>
        <taxon>Pseudomonadati</taxon>
        <taxon>Bacteroidota</taxon>
        <taxon>Cytophagia</taxon>
        <taxon>Cytophagales</taxon>
        <taxon>Hymenobacteraceae</taxon>
        <taxon>Hymenobacter</taxon>
    </lineage>
</organism>
<dbReference type="Proteomes" id="UP000183947">
    <property type="component" value="Unassembled WGS sequence"/>
</dbReference>
<sequence>MPPELLLGDAFAGLLLARQWRRSLHVKIGHELRLCLNSRQLGEIVMDNNMSMV</sequence>
<protein>
    <submittedName>
        <fullName evidence="1">Uncharacterized protein</fullName>
    </submittedName>
</protein>
<proteinExistence type="predicted"/>
<dbReference type="AlphaFoldDB" id="A0A1M7D1K5"/>